<feature type="region of interest" description="Disordered" evidence="1">
    <location>
        <begin position="223"/>
        <end position="249"/>
    </location>
</feature>
<evidence type="ECO:0000313" key="3">
    <source>
        <dbReference type="EMBL" id="CAE0401972.1"/>
    </source>
</evidence>
<organism evidence="3">
    <name type="scientific">Amphora coffeiformis</name>
    <dbReference type="NCBI Taxonomy" id="265554"/>
    <lineage>
        <taxon>Eukaryota</taxon>
        <taxon>Sar</taxon>
        <taxon>Stramenopiles</taxon>
        <taxon>Ochrophyta</taxon>
        <taxon>Bacillariophyta</taxon>
        <taxon>Bacillariophyceae</taxon>
        <taxon>Bacillariophycidae</taxon>
        <taxon>Thalassiophysales</taxon>
        <taxon>Catenulaceae</taxon>
        <taxon>Amphora</taxon>
    </lineage>
</organism>
<feature type="transmembrane region" description="Helical" evidence="2">
    <location>
        <begin position="153"/>
        <end position="171"/>
    </location>
</feature>
<proteinExistence type="predicted"/>
<accession>A0A7S3P432</accession>
<feature type="transmembrane region" description="Helical" evidence="2">
    <location>
        <begin position="299"/>
        <end position="320"/>
    </location>
</feature>
<dbReference type="EMBL" id="HBIM01000304">
    <property type="protein sequence ID" value="CAE0401972.1"/>
    <property type="molecule type" value="Transcribed_RNA"/>
</dbReference>
<keyword evidence="2" id="KW-0812">Transmembrane</keyword>
<feature type="region of interest" description="Disordered" evidence="1">
    <location>
        <begin position="1"/>
        <end position="50"/>
    </location>
</feature>
<feature type="transmembrane region" description="Helical" evidence="2">
    <location>
        <begin position="121"/>
        <end position="141"/>
    </location>
</feature>
<reference evidence="3" key="1">
    <citation type="submission" date="2021-01" db="EMBL/GenBank/DDBJ databases">
        <authorList>
            <person name="Corre E."/>
            <person name="Pelletier E."/>
            <person name="Niang G."/>
            <person name="Scheremetjew M."/>
            <person name="Finn R."/>
            <person name="Kale V."/>
            <person name="Holt S."/>
            <person name="Cochrane G."/>
            <person name="Meng A."/>
            <person name="Brown T."/>
            <person name="Cohen L."/>
        </authorList>
    </citation>
    <scope>NUCLEOTIDE SEQUENCE</scope>
    <source>
        <strain evidence="3">CCMP127</strain>
    </source>
</reference>
<feature type="compositionally biased region" description="Polar residues" evidence="1">
    <location>
        <begin position="238"/>
        <end position="249"/>
    </location>
</feature>
<feature type="transmembrane region" description="Helical" evidence="2">
    <location>
        <begin position="255"/>
        <end position="279"/>
    </location>
</feature>
<feature type="compositionally biased region" description="Basic and acidic residues" evidence="1">
    <location>
        <begin position="223"/>
        <end position="237"/>
    </location>
</feature>
<name>A0A7S3P432_9STRA</name>
<sequence>MTVQEDSHNNNSADVSAALTSTTEDLREPLLSSRDDDAEEATPGDEEHGATTAVETAAATLPNDPAVVTLGDDRTWWRFTHALGFVLGGLLFTIGTLLYYVAVADADDPAEVAFLGDETAWMYVIGSFGFLYVDVLEFCTFTTPELVWIRRNVACSMVGSTCYVVGSAGFLPRPYAWTPWIGIGGFLAGSAIIGASQAWKFCRIMLGGSSTAVDADAHNDEHVPTADDPISADHEEMNGNNSSGHQNPHCTSESVNAACVEGGACLGGLAFLVGTVAFWMGPDQGDDRCIHGSCENYHFVLALWTLGSLAFLCGGLSLTYRHAVMKIT</sequence>
<evidence type="ECO:0000256" key="1">
    <source>
        <dbReference type="SAM" id="MobiDB-lite"/>
    </source>
</evidence>
<protein>
    <recommendedName>
        <fullName evidence="4">YrhK domain-containing protein</fullName>
    </recommendedName>
</protein>
<feature type="transmembrane region" description="Helical" evidence="2">
    <location>
        <begin position="177"/>
        <end position="195"/>
    </location>
</feature>
<feature type="transmembrane region" description="Helical" evidence="2">
    <location>
        <begin position="82"/>
        <end position="101"/>
    </location>
</feature>
<keyword evidence="2" id="KW-1133">Transmembrane helix</keyword>
<keyword evidence="2" id="KW-0472">Membrane</keyword>
<evidence type="ECO:0000256" key="2">
    <source>
        <dbReference type="SAM" id="Phobius"/>
    </source>
</evidence>
<feature type="compositionally biased region" description="Polar residues" evidence="1">
    <location>
        <begin position="9"/>
        <end position="23"/>
    </location>
</feature>
<gene>
    <name evidence="3" type="ORF">ACOF00016_LOCUS270</name>
</gene>
<evidence type="ECO:0008006" key="4">
    <source>
        <dbReference type="Google" id="ProtNLM"/>
    </source>
</evidence>
<dbReference type="AlphaFoldDB" id="A0A7S3P432"/>